<evidence type="ECO:0000313" key="3">
    <source>
        <dbReference type="Proteomes" id="UP000266934"/>
    </source>
</evidence>
<dbReference type="RefSeq" id="WP_126401259.1">
    <property type="nucleotide sequence ID" value="NZ_AP018907.1"/>
</dbReference>
<evidence type="ECO:0000313" key="2">
    <source>
        <dbReference type="EMBL" id="BBF94117.1"/>
    </source>
</evidence>
<dbReference type="PROSITE" id="PS00097">
    <property type="entry name" value="CARBAMOYLTRANSFERASE"/>
    <property type="match status" value="1"/>
</dbReference>
<dbReference type="EMBL" id="AP018907">
    <property type="protein sequence ID" value="BBF94117.1"/>
    <property type="molecule type" value="Genomic_DNA"/>
</dbReference>
<keyword evidence="3" id="KW-1185">Reference proteome</keyword>
<keyword evidence="1" id="KW-0812">Transmembrane</keyword>
<protein>
    <submittedName>
        <fullName evidence="2">Uncharacterized protein</fullName>
    </submittedName>
</protein>
<dbReference type="OrthoDB" id="9952070at2"/>
<gene>
    <name evidence="2" type="ORF">BLTE_28020</name>
</gene>
<dbReference type="InterPro" id="IPR006130">
    <property type="entry name" value="Asp/Orn_carbamoylTrfase"/>
</dbReference>
<dbReference type="GO" id="GO:0016743">
    <property type="term" value="F:carboxyl- or carbamoyltransferase activity"/>
    <property type="evidence" value="ECO:0007669"/>
    <property type="project" value="InterPro"/>
</dbReference>
<organism evidence="2 3">
    <name type="scientific">Blastochloris tepida</name>
    <dbReference type="NCBI Taxonomy" id="2233851"/>
    <lineage>
        <taxon>Bacteria</taxon>
        <taxon>Pseudomonadati</taxon>
        <taxon>Pseudomonadota</taxon>
        <taxon>Alphaproteobacteria</taxon>
        <taxon>Hyphomicrobiales</taxon>
        <taxon>Blastochloridaceae</taxon>
        <taxon>Blastochloris</taxon>
    </lineage>
</organism>
<feature type="transmembrane region" description="Helical" evidence="1">
    <location>
        <begin position="32"/>
        <end position="55"/>
    </location>
</feature>
<accession>A0A348G3I4</accession>
<feature type="transmembrane region" description="Helical" evidence="1">
    <location>
        <begin position="7"/>
        <end position="26"/>
    </location>
</feature>
<name>A0A348G3I4_9HYPH</name>
<keyword evidence="1" id="KW-1133">Transmembrane helix</keyword>
<dbReference type="GO" id="GO:0006520">
    <property type="term" value="P:amino acid metabolic process"/>
    <property type="evidence" value="ECO:0007669"/>
    <property type="project" value="InterPro"/>
</dbReference>
<sequence>MNPYLIRIIQGLAIAAITFAFVELSGRTDQTYVAAALMMAVLLTALVTRLIRWLAARSSPSSRRSPAPNPGTDP</sequence>
<keyword evidence="1" id="KW-0472">Membrane</keyword>
<proteinExistence type="predicted"/>
<dbReference type="GO" id="GO:0016597">
    <property type="term" value="F:amino acid binding"/>
    <property type="evidence" value="ECO:0007669"/>
    <property type="project" value="InterPro"/>
</dbReference>
<reference evidence="2 3" key="1">
    <citation type="submission" date="2018-08" db="EMBL/GenBank/DDBJ databases">
        <title>Complete genome sequencing of Blastochloris tepida GI.</title>
        <authorList>
            <person name="Tsukatani Y."/>
            <person name="Mori H."/>
        </authorList>
    </citation>
    <scope>NUCLEOTIDE SEQUENCE [LARGE SCALE GENOMIC DNA]</scope>
    <source>
        <strain evidence="2 3">GI</strain>
    </source>
</reference>
<dbReference type="Proteomes" id="UP000266934">
    <property type="component" value="Chromosome"/>
</dbReference>
<evidence type="ECO:0000256" key="1">
    <source>
        <dbReference type="SAM" id="Phobius"/>
    </source>
</evidence>
<dbReference type="KEGG" id="blag:BLTE_28020"/>
<dbReference type="AlphaFoldDB" id="A0A348G3I4"/>